<evidence type="ECO:0000313" key="2">
    <source>
        <dbReference type="EMBL" id="QDV08282.1"/>
    </source>
</evidence>
<protein>
    <submittedName>
        <fullName evidence="2">Uncharacterized protein</fullName>
    </submittedName>
</protein>
<feature type="transmembrane region" description="Helical" evidence="1">
    <location>
        <begin position="75"/>
        <end position="95"/>
    </location>
</feature>
<name>A0A518EW16_9BACT</name>
<dbReference type="AlphaFoldDB" id="A0A518EW16"/>
<feature type="transmembrane region" description="Helical" evidence="1">
    <location>
        <begin position="20"/>
        <end position="43"/>
    </location>
</feature>
<dbReference type="RefSeq" id="WP_145200652.1">
    <property type="nucleotide sequence ID" value="NZ_CP036434.1"/>
</dbReference>
<gene>
    <name evidence="2" type="ORF">Poly30_38190</name>
</gene>
<proteinExistence type="predicted"/>
<reference evidence="2 3" key="1">
    <citation type="submission" date="2019-02" db="EMBL/GenBank/DDBJ databases">
        <title>Deep-cultivation of Planctomycetes and their phenomic and genomic characterization uncovers novel biology.</title>
        <authorList>
            <person name="Wiegand S."/>
            <person name="Jogler M."/>
            <person name="Boedeker C."/>
            <person name="Pinto D."/>
            <person name="Vollmers J."/>
            <person name="Rivas-Marin E."/>
            <person name="Kohn T."/>
            <person name="Peeters S.H."/>
            <person name="Heuer A."/>
            <person name="Rast P."/>
            <person name="Oberbeckmann S."/>
            <person name="Bunk B."/>
            <person name="Jeske O."/>
            <person name="Meyerdierks A."/>
            <person name="Storesund J.E."/>
            <person name="Kallscheuer N."/>
            <person name="Luecker S."/>
            <person name="Lage O.M."/>
            <person name="Pohl T."/>
            <person name="Merkel B.J."/>
            <person name="Hornburger P."/>
            <person name="Mueller R.-W."/>
            <person name="Bruemmer F."/>
            <person name="Labrenz M."/>
            <person name="Spormann A.M."/>
            <person name="Op den Camp H."/>
            <person name="Overmann J."/>
            <person name="Amann R."/>
            <person name="Jetten M.S.M."/>
            <person name="Mascher T."/>
            <person name="Medema M.H."/>
            <person name="Devos D.P."/>
            <person name="Kaster A.-K."/>
            <person name="Ovreas L."/>
            <person name="Rohde M."/>
            <person name="Galperin M.Y."/>
            <person name="Jogler C."/>
        </authorList>
    </citation>
    <scope>NUCLEOTIDE SEQUENCE [LARGE SCALE GENOMIC DNA]</scope>
    <source>
        <strain evidence="2 3">Poly30</strain>
    </source>
</reference>
<keyword evidence="1" id="KW-0812">Transmembrane</keyword>
<keyword evidence="1" id="KW-0472">Membrane</keyword>
<accession>A0A518EW16</accession>
<evidence type="ECO:0000313" key="3">
    <source>
        <dbReference type="Proteomes" id="UP000320390"/>
    </source>
</evidence>
<feature type="transmembrane region" description="Helical" evidence="1">
    <location>
        <begin position="49"/>
        <end position="68"/>
    </location>
</feature>
<keyword evidence="1" id="KW-1133">Transmembrane helix</keyword>
<dbReference type="EMBL" id="CP036434">
    <property type="protein sequence ID" value="QDV08282.1"/>
    <property type="molecule type" value="Genomic_DNA"/>
</dbReference>
<dbReference type="Proteomes" id="UP000320390">
    <property type="component" value="Chromosome"/>
</dbReference>
<evidence type="ECO:0000256" key="1">
    <source>
        <dbReference type="SAM" id="Phobius"/>
    </source>
</evidence>
<feature type="transmembrane region" description="Helical" evidence="1">
    <location>
        <begin position="107"/>
        <end position="124"/>
    </location>
</feature>
<sequence>MTKSSAHLERYRNRLAKEEVAASLGPYPWMGLIIACVLLWRALFTLTGWPALLSAGIAGWFLAIWWGLRRAADWARVTIGSAAALGVVVNLWTWWAQAAELRGLDHVQRGIGMAIGLSLAFYFLGREGREQFARARLFDTERGRPPGGATGGDPSA</sequence>
<keyword evidence="3" id="KW-1185">Reference proteome</keyword>
<organism evidence="2 3">
    <name type="scientific">Saltatorellus ferox</name>
    <dbReference type="NCBI Taxonomy" id="2528018"/>
    <lineage>
        <taxon>Bacteria</taxon>
        <taxon>Pseudomonadati</taxon>
        <taxon>Planctomycetota</taxon>
        <taxon>Planctomycetia</taxon>
        <taxon>Planctomycetia incertae sedis</taxon>
        <taxon>Saltatorellus</taxon>
    </lineage>
</organism>